<organism evidence="3 4">
    <name type="scientific">Mycena venus</name>
    <dbReference type="NCBI Taxonomy" id="2733690"/>
    <lineage>
        <taxon>Eukaryota</taxon>
        <taxon>Fungi</taxon>
        <taxon>Dikarya</taxon>
        <taxon>Basidiomycota</taxon>
        <taxon>Agaricomycotina</taxon>
        <taxon>Agaricomycetes</taxon>
        <taxon>Agaricomycetidae</taxon>
        <taxon>Agaricales</taxon>
        <taxon>Marasmiineae</taxon>
        <taxon>Mycenaceae</taxon>
        <taxon>Mycena</taxon>
    </lineage>
</organism>
<keyword evidence="2" id="KW-0812">Transmembrane</keyword>
<keyword evidence="2" id="KW-1133">Transmembrane helix</keyword>
<evidence type="ECO:0000313" key="4">
    <source>
        <dbReference type="Proteomes" id="UP000620124"/>
    </source>
</evidence>
<dbReference type="OrthoDB" id="2644397at2759"/>
<evidence type="ECO:0000313" key="3">
    <source>
        <dbReference type="EMBL" id="KAF7340419.1"/>
    </source>
</evidence>
<dbReference type="Proteomes" id="UP000620124">
    <property type="component" value="Unassembled WGS sequence"/>
</dbReference>
<proteinExistence type="predicted"/>
<comment type="caution">
    <text evidence="3">The sequence shown here is derived from an EMBL/GenBank/DDBJ whole genome shotgun (WGS) entry which is preliminary data.</text>
</comment>
<feature type="transmembrane region" description="Helical" evidence="2">
    <location>
        <begin position="51"/>
        <end position="73"/>
    </location>
</feature>
<dbReference type="AlphaFoldDB" id="A0A8H7CJW8"/>
<gene>
    <name evidence="3" type="ORF">MVEN_01961800</name>
</gene>
<dbReference type="EMBL" id="JACAZI010000019">
    <property type="protein sequence ID" value="KAF7340419.1"/>
    <property type="molecule type" value="Genomic_DNA"/>
</dbReference>
<feature type="region of interest" description="Disordered" evidence="1">
    <location>
        <begin position="1"/>
        <end position="29"/>
    </location>
</feature>
<accession>A0A8H7CJW8</accession>
<name>A0A8H7CJW8_9AGAR</name>
<protein>
    <submittedName>
        <fullName evidence="3">Uncharacterized protein</fullName>
    </submittedName>
</protein>
<sequence length="292" mass="31263">MIIVESDNLPEASHSSNPRRPVEKSDDDSDKSLIDATVVQKASTNDSRLRFLCGALHIMLILIHFGLLAVWLVHAEHTIAFSIGLQSVVSFLVTALATAFGTVYLALSLYITQRLALRRNLAMKQSLTAAHDTAASWSGIGCALVTLLNQIALPSSVIGTLSVAGYLLNISVLHITTPSLFSVQTFNKTVPTVVSTQGFPQINTTLDPKGGDTFMSINEVLDFLPWLHRRPTLGLANGSLYEVIDVDNGVGSSKVNPLASISVVGIYPQSTLATMFHGGSHPTPNRAIQCGC</sequence>
<reference evidence="3" key="1">
    <citation type="submission" date="2020-05" db="EMBL/GenBank/DDBJ databases">
        <title>Mycena genomes resolve the evolution of fungal bioluminescence.</title>
        <authorList>
            <person name="Tsai I.J."/>
        </authorList>
    </citation>
    <scope>NUCLEOTIDE SEQUENCE</scope>
    <source>
        <strain evidence="3">CCC161011</strain>
    </source>
</reference>
<evidence type="ECO:0000256" key="2">
    <source>
        <dbReference type="SAM" id="Phobius"/>
    </source>
</evidence>
<keyword evidence="4" id="KW-1185">Reference proteome</keyword>
<feature type="transmembrane region" description="Helical" evidence="2">
    <location>
        <begin position="79"/>
        <end position="111"/>
    </location>
</feature>
<evidence type="ECO:0000256" key="1">
    <source>
        <dbReference type="SAM" id="MobiDB-lite"/>
    </source>
</evidence>
<keyword evidence="2" id="KW-0472">Membrane</keyword>